<gene>
    <name evidence="2" type="ORF">SVIM_LOCUS4919</name>
</gene>
<dbReference type="EMBL" id="CAADRP010000001">
    <property type="protein sequence ID" value="VFU20352.1"/>
    <property type="molecule type" value="Genomic_DNA"/>
</dbReference>
<feature type="compositionally biased region" description="Basic and acidic residues" evidence="1">
    <location>
        <begin position="1"/>
        <end position="13"/>
    </location>
</feature>
<reference evidence="2" key="1">
    <citation type="submission" date="2019-03" db="EMBL/GenBank/DDBJ databases">
        <authorList>
            <person name="Mank J."/>
            <person name="Almeida P."/>
        </authorList>
    </citation>
    <scope>NUCLEOTIDE SEQUENCE</scope>
    <source>
        <strain evidence="2">78183</strain>
    </source>
</reference>
<proteinExistence type="predicted"/>
<feature type="region of interest" description="Disordered" evidence="1">
    <location>
        <begin position="1"/>
        <end position="22"/>
    </location>
</feature>
<evidence type="ECO:0000313" key="2">
    <source>
        <dbReference type="EMBL" id="VFU20352.1"/>
    </source>
</evidence>
<organism evidence="2">
    <name type="scientific">Salix viminalis</name>
    <name type="common">Common osier</name>
    <name type="synonym">Basket willow</name>
    <dbReference type="NCBI Taxonomy" id="40686"/>
    <lineage>
        <taxon>Eukaryota</taxon>
        <taxon>Viridiplantae</taxon>
        <taxon>Streptophyta</taxon>
        <taxon>Embryophyta</taxon>
        <taxon>Tracheophyta</taxon>
        <taxon>Spermatophyta</taxon>
        <taxon>Magnoliopsida</taxon>
        <taxon>eudicotyledons</taxon>
        <taxon>Gunneridae</taxon>
        <taxon>Pentapetalae</taxon>
        <taxon>rosids</taxon>
        <taxon>fabids</taxon>
        <taxon>Malpighiales</taxon>
        <taxon>Salicaceae</taxon>
        <taxon>Saliceae</taxon>
        <taxon>Salix</taxon>
    </lineage>
</organism>
<dbReference type="AlphaFoldDB" id="A0A6N2JZ14"/>
<name>A0A6N2JZ14_SALVM</name>
<evidence type="ECO:0000256" key="1">
    <source>
        <dbReference type="SAM" id="MobiDB-lite"/>
    </source>
</evidence>
<sequence length="59" mass="6365">MERGKKIQNDRRMTTTGFPLARDTDLQEPVDACGPSSDFVGQSTDAVSIHTSSGLGLLR</sequence>
<protein>
    <submittedName>
        <fullName evidence="2">Uncharacterized protein</fullName>
    </submittedName>
</protein>
<accession>A0A6N2JZ14</accession>